<dbReference type="InterPro" id="IPR007627">
    <property type="entry name" value="RNA_pol_sigma70_r2"/>
</dbReference>
<dbReference type="InterPro" id="IPR013325">
    <property type="entry name" value="RNA_pol_sigma_r2"/>
</dbReference>
<feature type="domain" description="RNA polymerase sigma-70 region 2" evidence="5">
    <location>
        <begin position="17"/>
        <end position="78"/>
    </location>
</feature>
<dbReference type="PANTHER" id="PTHR43133">
    <property type="entry name" value="RNA POLYMERASE ECF-TYPE SIGMA FACTO"/>
    <property type="match status" value="1"/>
</dbReference>
<dbReference type="STRING" id="229920.ADM99_04080"/>
<protein>
    <recommendedName>
        <fullName evidence="9">Sigma-70 family RNA polymerase sigma factor</fullName>
    </recommendedName>
</protein>
<evidence type="ECO:0000313" key="7">
    <source>
        <dbReference type="EMBL" id="KPL73538.1"/>
    </source>
</evidence>
<dbReference type="GO" id="GO:0003677">
    <property type="term" value="F:DNA binding"/>
    <property type="evidence" value="ECO:0007669"/>
    <property type="project" value="InterPro"/>
</dbReference>
<dbReference type="EMBL" id="LGCK01000006">
    <property type="protein sequence ID" value="KPL73538.1"/>
    <property type="molecule type" value="Genomic_DNA"/>
</dbReference>
<dbReference type="InterPro" id="IPR039425">
    <property type="entry name" value="RNA_pol_sigma-70-like"/>
</dbReference>
<evidence type="ECO:0000259" key="6">
    <source>
        <dbReference type="Pfam" id="PF08281"/>
    </source>
</evidence>
<name>A0A0N8GLV3_9CHLR</name>
<keyword evidence="3" id="KW-0731">Sigma factor</keyword>
<dbReference type="InterPro" id="IPR014284">
    <property type="entry name" value="RNA_pol_sigma-70_dom"/>
</dbReference>
<dbReference type="GO" id="GO:0016987">
    <property type="term" value="F:sigma factor activity"/>
    <property type="evidence" value="ECO:0007669"/>
    <property type="project" value="UniProtKB-KW"/>
</dbReference>
<dbReference type="Pfam" id="PF04542">
    <property type="entry name" value="Sigma70_r2"/>
    <property type="match status" value="1"/>
</dbReference>
<dbReference type="AlphaFoldDB" id="A0A0N8GLV3"/>
<organism evidence="7 8">
    <name type="scientific">Leptolinea tardivitalis</name>
    <dbReference type="NCBI Taxonomy" id="229920"/>
    <lineage>
        <taxon>Bacteria</taxon>
        <taxon>Bacillati</taxon>
        <taxon>Chloroflexota</taxon>
        <taxon>Anaerolineae</taxon>
        <taxon>Anaerolineales</taxon>
        <taxon>Anaerolineaceae</taxon>
        <taxon>Leptolinea</taxon>
    </lineage>
</organism>
<keyword evidence="8" id="KW-1185">Reference proteome</keyword>
<dbReference type="Gene3D" id="1.10.1740.10">
    <property type="match status" value="1"/>
</dbReference>
<dbReference type="CDD" id="cd06171">
    <property type="entry name" value="Sigma70_r4"/>
    <property type="match status" value="1"/>
</dbReference>
<keyword evidence="2" id="KW-0805">Transcription regulation</keyword>
<dbReference type="SUPFAM" id="SSF88659">
    <property type="entry name" value="Sigma3 and sigma4 domains of RNA polymerase sigma factors"/>
    <property type="match status" value="1"/>
</dbReference>
<sequence>MEARTGDRNAYGELAGRCYSDVIRVVYRACGDTALAQDAVQEAFIRAWVKLPEFQARAPFSHWVCRIAVNVALDTLREKPQESIEDNPTMTHLAGKNLDPETAYVAREQADRVQNAIKSLPEAARTVLVFREYGQMSYDEIAATLEIPVGTVMSRLNYARSKLRELLLEECMETEREYA</sequence>
<dbReference type="PANTHER" id="PTHR43133:SF51">
    <property type="entry name" value="RNA POLYMERASE SIGMA FACTOR"/>
    <property type="match status" value="1"/>
</dbReference>
<evidence type="ECO:0000256" key="1">
    <source>
        <dbReference type="ARBA" id="ARBA00010641"/>
    </source>
</evidence>
<comment type="similarity">
    <text evidence="1">Belongs to the sigma-70 factor family. ECF subfamily.</text>
</comment>
<dbReference type="GO" id="GO:0006352">
    <property type="term" value="P:DNA-templated transcription initiation"/>
    <property type="evidence" value="ECO:0007669"/>
    <property type="project" value="InterPro"/>
</dbReference>
<proteinExistence type="inferred from homology"/>
<dbReference type="InterPro" id="IPR013324">
    <property type="entry name" value="RNA_pol_sigma_r3/r4-like"/>
</dbReference>
<dbReference type="InterPro" id="IPR013249">
    <property type="entry name" value="RNA_pol_sigma70_r4_t2"/>
</dbReference>
<gene>
    <name evidence="7" type="ORF">ADM99_04080</name>
</gene>
<evidence type="ECO:0000256" key="4">
    <source>
        <dbReference type="ARBA" id="ARBA00023163"/>
    </source>
</evidence>
<dbReference type="SUPFAM" id="SSF88946">
    <property type="entry name" value="Sigma2 domain of RNA polymerase sigma factors"/>
    <property type="match status" value="1"/>
</dbReference>
<reference evidence="7 8" key="1">
    <citation type="submission" date="2015-07" db="EMBL/GenBank/DDBJ databases">
        <title>Genome sequence of Leptolinea tardivitalis DSM 16556.</title>
        <authorList>
            <person name="Hemp J."/>
            <person name="Ward L.M."/>
            <person name="Pace L.A."/>
            <person name="Fischer W.W."/>
        </authorList>
    </citation>
    <scope>NUCLEOTIDE SEQUENCE [LARGE SCALE GENOMIC DNA]</scope>
    <source>
        <strain evidence="7 8">YMTK-2</strain>
    </source>
</reference>
<dbReference type="Proteomes" id="UP000050430">
    <property type="component" value="Unassembled WGS sequence"/>
</dbReference>
<dbReference type="NCBIfam" id="TIGR02937">
    <property type="entry name" value="sigma70-ECF"/>
    <property type="match status" value="1"/>
</dbReference>
<evidence type="ECO:0008006" key="9">
    <source>
        <dbReference type="Google" id="ProtNLM"/>
    </source>
</evidence>
<evidence type="ECO:0000256" key="2">
    <source>
        <dbReference type="ARBA" id="ARBA00023015"/>
    </source>
</evidence>
<dbReference type="InterPro" id="IPR036388">
    <property type="entry name" value="WH-like_DNA-bd_sf"/>
</dbReference>
<keyword evidence="4" id="KW-0804">Transcription</keyword>
<comment type="caution">
    <text evidence="7">The sequence shown here is derived from an EMBL/GenBank/DDBJ whole genome shotgun (WGS) entry which is preliminary data.</text>
</comment>
<feature type="domain" description="RNA polymerase sigma factor 70 region 4 type 2" evidence="6">
    <location>
        <begin position="111"/>
        <end position="163"/>
    </location>
</feature>
<evidence type="ECO:0000313" key="8">
    <source>
        <dbReference type="Proteomes" id="UP000050430"/>
    </source>
</evidence>
<dbReference type="Pfam" id="PF08281">
    <property type="entry name" value="Sigma70_r4_2"/>
    <property type="match status" value="1"/>
</dbReference>
<evidence type="ECO:0000259" key="5">
    <source>
        <dbReference type="Pfam" id="PF04542"/>
    </source>
</evidence>
<evidence type="ECO:0000256" key="3">
    <source>
        <dbReference type="ARBA" id="ARBA00023082"/>
    </source>
</evidence>
<accession>A0A0N8GLV3</accession>
<dbReference type="Gene3D" id="1.10.10.10">
    <property type="entry name" value="Winged helix-like DNA-binding domain superfamily/Winged helix DNA-binding domain"/>
    <property type="match status" value="1"/>
</dbReference>